<proteinExistence type="predicted"/>
<evidence type="ECO:0000313" key="3">
    <source>
        <dbReference type="Proteomes" id="UP001408356"/>
    </source>
</evidence>
<accession>A0ABR2UMJ9</accession>
<sequence length="208" mass="23447">MGFGSRHRADDDGRKIVSDIEVRSYVKDTLDHIIHLFDGGSKFQRKYGLKNEHRSTGLMLMVNSVTVLALDSLATSLPREGSSTFSLSAALSSLRTQFRKIQKEDSLRGKAKWAIVDRDKFTDLGAHLRDLIEDLEKVTGWPHILQRQRQHLSSEMNSGYALEELRSLERARIGRVDPVSDAASIRLTHMRSDELSQLSSSDKKPDDA</sequence>
<dbReference type="InterPro" id="IPR038305">
    <property type="entry name" value="HeLo_sf"/>
</dbReference>
<dbReference type="Gene3D" id="1.20.120.1020">
    <property type="entry name" value="Prion-inhibition and propagation, HeLo domain"/>
    <property type="match status" value="1"/>
</dbReference>
<dbReference type="InterPro" id="IPR029498">
    <property type="entry name" value="HeLo_dom"/>
</dbReference>
<dbReference type="Pfam" id="PF14479">
    <property type="entry name" value="HeLo"/>
    <property type="match status" value="1"/>
</dbReference>
<protein>
    <recommendedName>
        <fullName evidence="1">Prion-inhibition and propagation HeLo domain-containing protein</fullName>
    </recommendedName>
</protein>
<evidence type="ECO:0000313" key="2">
    <source>
        <dbReference type="EMBL" id="KAK9415864.1"/>
    </source>
</evidence>
<keyword evidence="3" id="KW-1185">Reference proteome</keyword>
<evidence type="ECO:0000259" key="1">
    <source>
        <dbReference type="Pfam" id="PF14479"/>
    </source>
</evidence>
<gene>
    <name evidence="2" type="ORF">SUNI508_09993</name>
</gene>
<comment type="caution">
    <text evidence="2">The sequence shown here is derived from an EMBL/GenBank/DDBJ whole genome shotgun (WGS) entry which is preliminary data.</text>
</comment>
<dbReference type="Proteomes" id="UP001408356">
    <property type="component" value="Unassembled WGS sequence"/>
</dbReference>
<feature type="domain" description="Prion-inhibition and propagation HeLo" evidence="1">
    <location>
        <begin position="17"/>
        <end position="167"/>
    </location>
</feature>
<name>A0ABR2UMJ9_9PEZI</name>
<organism evidence="2 3">
    <name type="scientific">Seiridium unicorne</name>
    <dbReference type="NCBI Taxonomy" id="138068"/>
    <lineage>
        <taxon>Eukaryota</taxon>
        <taxon>Fungi</taxon>
        <taxon>Dikarya</taxon>
        <taxon>Ascomycota</taxon>
        <taxon>Pezizomycotina</taxon>
        <taxon>Sordariomycetes</taxon>
        <taxon>Xylariomycetidae</taxon>
        <taxon>Amphisphaeriales</taxon>
        <taxon>Sporocadaceae</taxon>
        <taxon>Seiridium</taxon>
    </lineage>
</organism>
<dbReference type="EMBL" id="JARVKF010000411">
    <property type="protein sequence ID" value="KAK9415864.1"/>
    <property type="molecule type" value="Genomic_DNA"/>
</dbReference>
<reference evidence="2 3" key="1">
    <citation type="journal article" date="2024" name="J. Plant Pathol.">
        <title>Sequence and assembly of the genome of Seiridium unicorne, isolate CBS 538.82, causal agent of cypress canker disease.</title>
        <authorList>
            <person name="Scali E."/>
            <person name="Rocca G.D."/>
            <person name="Danti R."/>
            <person name="Garbelotto M."/>
            <person name="Barberini S."/>
            <person name="Baroncelli R."/>
            <person name="Emiliani G."/>
        </authorList>
    </citation>
    <scope>NUCLEOTIDE SEQUENCE [LARGE SCALE GENOMIC DNA]</scope>
    <source>
        <strain evidence="2 3">BM-138-508</strain>
    </source>
</reference>